<feature type="domain" description="Serine acetyltransferase N-terminal" evidence="14">
    <location>
        <begin position="7"/>
        <end position="39"/>
    </location>
</feature>
<evidence type="ECO:0000256" key="13">
    <source>
        <dbReference type="SAM" id="MobiDB-lite"/>
    </source>
</evidence>
<organism evidence="15 16">
    <name type="scientific">Anaerolinea thermolimosa</name>
    <dbReference type="NCBI Taxonomy" id="229919"/>
    <lineage>
        <taxon>Bacteria</taxon>
        <taxon>Bacillati</taxon>
        <taxon>Chloroflexota</taxon>
        <taxon>Anaerolineae</taxon>
        <taxon>Anaerolineales</taxon>
        <taxon>Anaerolineaceae</taxon>
        <taxon>Anaerolinea</taxon>
    </lineage>
</organism>
<keyword evidence="6" id="KW-0963">Cytoplasm</keyword>
<dbReference type="FunFam" id="2.160.10.10:FF:000007">
    <property type="entry name" value="Serine acetyltransferase"/>
    <property type="match status" value="1"/>
</dbReference>
<keyword evidence="8 15" id="KW-0808">Transferase</keyword>
<protein>
    <recommendedName>
        <fullName evidence="5">Serine acetyltransferase</fullName>
        <ecNumber evidence="4">2.3.1.30</ecNumber>
    </recommendedName>
</protein>
<dbReference type="PROSITE" id="PS00101">
    <property type="entry name" value="HEXAPEP_TRANSFERASES"/>
    <property type="match status" value="1"/>
</dbReference>
<dbReference type="OrthoDB" id="9801456at2"/>
<dbReference type="Gene3D" id="2.160.10.10">
    <property type="entry name" value="Hexapeptide repeat proteins"/>
    <property type="match status" value="1"/>
</dbReference>
<comment type="caution">
    <text evidence="15">The sequence shown here is derived from an EMBL/GenBank/DDBJ whole genome shotgun (WGS) entry which is preliminary data.</text>
</comment>
<dbReference type="InterPro" id="IPR001451">
    <property type="entry name" value="Hexapep"/>
</dbReference>
<dbReference type="Proteomes" id="UP000264141">
    <property type="component" value="Unassembled WGS sequence"/>
</dbReference>
<dbReference type="GO" id="GO:0009001">
    <property type="term" value="F:serine O-acetyltransferase activity"/>
    <property type="evidence" value="ECO:0007669"/>
    <property type="project" value="UniProtKB-EC"/>
</dbReference>
<evidence type="ECO:0000256" key="1">
    <source>
        <dbReference type="ARBA" id="ARBA00004496"/>
    </source>
</evidence>
<dbReference type="InterPro" id="IPR018357">
    <property type="entry name" value="Hexapep_transf_CS"/>
</dbReference>
<name>A0A3D1JGV4_9CHLR</name>
<sequence>MKMKFFSLMKEDIRSVFERDPAARSTLEILLSYPGLHAVWGHRIAHGLWNHGFKLLARWLSHLMRFLTGIEIHPGAKIGRRFFIDHGMGVVIGETAEIGDDVTLYHGVTLGGTSLQKGKRHPTLEDNVVVGAGAKILGAITVGAGSRIGANAVVVKPVPPNSVVVGVPGQVVVRSQPRPASPDLNHNVMPDAIGNTVAALVERVEQLETLLNDLVRTPMPAGSSDRLARLESDLRIHILQHPHLPGNGGQKKPPPEAHTDSTHGHLPHQIREGVWSGEDFSI</sequence>
<evidence type="ECO:0000256" key="12">
    <source>
        <dbReference type="ARBA" id="ARBA00049486"/>
    </source>
</evidence>
<comment type="subcellular location">
    <subcellularLocation>
        <location evidence="1">Cytoplasm</location>
    </subcellularLocation>
</comment>
<evidence type="ECO:0000256" key="3">
    <source>
        <dbReference type="ARBA" id="ARBA00007274"/>
    </source>
</evidence>
<evidence type="ECO:0000256" key="7">
    <source>
        <dbReference type="ARBA" id="ARBA00022605"/>
    </source>
</evidence>
<dbReference type="InterPro" id="IPR005881">
    <property type="entry name" value="Ser_O-AcTrfase"/>
</dbReference>
<comment type="catalytic activity">
    <reaction evidence="12">
        <text>L-serine + acetyl-CoA = O-acetyl-L-serine + CoA</text>
        <dbReference type="Rhea" id="RHEA:24560"/>
        <dbReference type="ChEBI" id="CHEBI:33384"/>
        <dbReference type="ChEBI" id="CHEBI:57287"/>
        <dbReference type="ChEBI" id="CHEBI:57288"/>
        <dbReference type="ChEBI" id="CHEBI:58340"/>
        <dbReference type="EC" id="2.3.1.30"/>
    </reaction>
</comment>
<dbReference type="Pfam" id="PF00132">
    <property type="entry name" value="Hexapep"/>
    <property type="match status" value="1"/>
</dbReference>
<evidence type="ECO:0000256" key="11">
    <source>
        <dbReference type="ARBA" id="ARBA00023315"/>
    </source>
</evidence>
<evidence type="ECO:0000313" key="15">
    <source>
        <dbReference type="EMBL" id="HCE17477.1"/>
    </source>
</evidence>
<dbReference type="InterPro" id="IPR045304">
    <property type="entry name" value="LbH_SAT"/>
</dbReference>
<gene>
    <name evidence="15" type="primary">cysE</name>
    <name evidence="15" type="ORF">DEQ80_06425</name>
</gene>
<dbReference type="AlphaFoldDB" id="A0A3D1JGV4"/>
<dbReference type="InterPro" id="IPR042122">
    <property type="entry name" value="Ser_AcTrfase_N_sf"/>
</dbReference>
<dbReference type="Gene3D" id="1.10.3130.10">
    <property type="entry name" value="serine acetyltransferase, domain 1"/>
    <property type="match status" value="1"/>
</dbReference>
<dbReference type="InterPro" id="IPR010493">
    <property type="entry name" value="Ser_AcTrfase_N"/>
</dbReference>
<dbReference type="NCBIfam" id="NF041874">
    <property type="entry name" value="EPS_EpsC"/>
    <property type="match status" value="1"/>
</dbReference>
<keyword evidence="9" id="KW-0677">Repeat</keyword>
<evidence type="ECO:0000256" key="4">
    <source>
        <dbReference type="ARBA" id="ARBA00013266"/>
    </source>
</evidence>
<dbReference type="InterPro" id="IPR011004">
    <property type="entry name" value="Trimer_LpxA-like_sf"/>
</dbReference>
<accession>A0A3D1JGV4</accession>
<evidence type="ECO:0000256" key="5">
    <source>
        <dbReference type="ARBA" id="ARBA00018522"/>
    </source>
</evidence>
<keyword evidence="7" id="KW-0028">Amino-acid biosynthesis</keyword>
<dbReference type="STRING" id="229919.GCA_001050195_03642"/>
<evidence type="ECO:0000259" key="14">
    <source>
        <dbReference type="Pfam" id="PF06426"/>
    </source>
</evidence>
<evidence type="ECO:0000256" key="9">
    <source>
        <dbReference type="ARBA" id="ARBA00022737"/>
    </source>
</evidence>
<dbReference type="PANTHER" id="PTHR42811">
    <property type="entry name" value="SERINE ACETYLTRANSFERASE"/>
    <property type="match status" value="1"/>
</dbReference>
<evidence type="ECO:0000256" key="8">
    <source>
        <dbReference type="ARBA" id="ARBA00022679"/>
    </source>
</evidence>
<dbReference type="NCBIfam" id="TIGR01172">
    <property type="entry name" value="cysE"/>
    <property type="match status" value="1"/>
</dbReference>
<dbReference type="GO" id="GO:0005737">
    <property type="term" value="C:cytoplasm"/>
    <property type="evidence" value="ECO:0007669"/>
    <property type="project" value="UniProtKB-SubCell"/>
</dbReference>
<comment type="pathway">
    <text evidence="2">Amino-acid biosynthesis; L-cysteine biosynthesis; L-cysteine from L-serine: step 1/2.</text>
</comment>
<dbReference type="FunFam" id="1.10.3130.10:FF:000002">
    <property type="entry name" value="Serine acetyltransferase"/>
    <property type="match status" value="1"/>
</dbReference>
<evidence type="ECO:0000256" key="6">
    <source>
        <dbReference type="ARBA" id="ARBA00022490"/>
    </source>
</evidence>
<dbReference type="EC" id="2.3.1.30" evidence="4"/>
<dbReference type="CDD" id="cd03354">
    <property type="entry name" value="LbH_SAT"/>
    <property type="match status" value="1"/>
</dbReference>
<proteinExistence type="inferred from homology"/>
<dbReference type="RefSeq" id="WP_062196613.1">
    <property type="nucleotide sequence ID" value="NZ_DF967970.1"/>
</dbReference>
<dbReference type="SUPFAM" id="SSF51161">
    <property type="entry name" value="Trimeric LpxA-like enzymes"/>
    <property type="match status" value="1"/>
</dbReference>
<feature type="compositionally biased region" description="Basic and acidic residues" evidence="13">
    <location>
        <begin position="253"/>
        <end position="263"/>
    </location>
</feature>
<feature type="region of interest" description="Disordered" evidence="13">
    <location>
        <begin position="241"/>
        <end position="282"/>
    </location>
</feature>
<evidence type="ECO:0000313" key="16">
    <source>
        <dbReference type="Proteomes" id="UP000264141"/>
    </source>
</evidence>
<reference evidence="15 16" key="1">
    <citation type="journal article" date="2018" name="Nat. Biotechnol.">
        <title>A standardized bacterial taxonomy based on genome phylogeny substantially revises the tree of life.</title>
        <authorList>
            <person name="Parks D.H."/>
            <person name="Chuvochina M."/>
            <person name="Waite D.W."/>
            <person name="Rinke C."/>
            <person name="Skarshewski A."/>
            <person name="Chaumeil P.A."/>
            <person name="Hugenholtz P."/>
        </authorList>
    </citation>
    <scope>NUCLEOTIDE SEQUENCE [LARGE SCALE GENOMIC DNA]</scope>
    <source>
        <strain evidence="15">UBA8781</strain>
    </source>
</reference>
<keyword evidence="10" id="KW-0198">Cysteine biosynthesis</keyword>
<dbReference type="Pfam" id="PF06426">
    <property type="entry name" value="SATase_N"/>
    <property type="match status" value="1"/>
</dbReference>
<dbReference type="GO" id="GO:0006535">
    <property type="term" value="P:cysteine biosynthetic process from serine"/>
    <property type="evidence" value="ECO:0007669"/>
    <property type="project" value="InterPro"/>
</dbReference>
<dbReference type="UniPathway" id="UPA00136">
    <property type="reaction ID" value="UER00199"/>
</dbReference>
<evidence type="ECO:0000256" key="10">
    <source>
        <dbReference type="ARBA" id="ARBA00023192"/>
    </source>
</evidence>
<keyword evidence="11" id="KW-0012">Acyltransferase</keyword>
<comment type="similarity">
    <text evidence="3">Belongs to the transferase hexapeptide repeat family.</text>
</comment>
<dbReference type="InterPro" id="IPR053376">
    <property type="entry name" value="Serine_acetyltransferase"/>
</dbReference>
<dbReference type="EMBL" id="DPBP01000026">
    <property type="protein sequence ID" value="HCE17477.1"/>
    <property type="molecule type" value="Genomic_DNA"/>
</dbReference>
<evidence type="ECO:0000256" key="2">
    <source>
        <dbReference type="ARBA" id="ARBA00004876"/>
    </source>
</evidence>